<gene>
    <name evidence="1" type="ORF">GCM10023346_19820</name>
</gene>
<sequence length="402" mass="44422">MPDRDNTHFYGASSIGIPESDQQGFENAIIVVPNGAAAFTLYRPMEMFMLLDPLGGSPAPQWVSPITCGLPPKGGCAAQTLAAPSDPSAPVVRRNYEYPAMNLSYIDLPGQVWKRWNALGAENSWLGAPQGVECSWLLPAGYCETSFQNGVMLANASSAVTMKGAIFQWWNTSNGPNNLGIPLGDERCVLAQSGCRQEFAGSSLTWTAGLGVQTVKGAIRDKWLYMGAEASRLGYPTGPETCFGWTVNNVDKSGCYQWFQGGIIWWSPASGTHVVGGAIMRAYERANWVWPDYNSSGYPMQMIGYPISDENCTGPGGGCYQWFENGIIWWSPTTGAQRLMNGDKRVFESLSWAWGPLGYPTTEERWWNDYTAYPKYYSGTRQYFEHGYLTWTDGYGITVTYY</sequence>
<comment type="caution">
    <text evidence="1">The sequence shown here is derived from an EMBL/GenBank/DDBJ whole genome shotgun (WGS) entry which is preliminary data.</text>
</comment>
<protein>
    <recommendedName>
        <fullName evidence="3">LGFP repeat-containing protein</fullName>
    </recommendedName>
</protein>
<keyword evidence="2" id="KW-1185">Reference proteome</keyword>
<proteinExistence type="predicted"/>
<dbReference type="Pfam" id="PF08310">
    <property type="entry name" value="LGFP"/>
    <property type="match status" value="3"/>
</dbReference>
<dbReference type="Proteomes" id="UP001500200">
    <property type="component" value="Unassembled WGS sequence"/>
</dbReference>
<dbReference type="EMBL" id="BAABKK010000011">
    <property type="protein sequence ID" value="GAA5193839.1"/>
    <property type="molecule type" value="Genomic_DNA"/>
</dbReference>
<organism evidence="1 2">
    <name type="scientific">Arthrobacter gyeryongensis</name>
    <dbReference type="NCBI Taxonomy" id="1650592"/>
    <lineage>
        <taxon>Bacteria</taxon>
        <taxon>Bacillati</taxon>
        <taxon>Actinomycetota</taxon>
        <taxon>Actinomycetes</taxon>
        <taxon>Micrococcales</taxon>
        <taxon>Micrococcaceae</taxon>
        <taxon>Arthrobacter</taxon>
    </lineage>
</organism>
<dbReference type="InterPro" id="IPR013207">
    <property type="entry name" value="LGFP"/>
</dbReference>
<reference evidence="2" key="1">
    <citation type="journal article" date="2019" name="Int. J. Syst. Evol. Microbiol.">
        <title>The Global Catalogue of Microorganisms (GCM) 10K type strain sequencing project: providing services to taxonomists for standard genome sequencing and annotation.</title>
        <authorList>
            <consortium name="The Broad Institute Genomics Platform"/>
            <consortium name="The Broad Institute Genome Sequencing Center for Infectious Disease"/>
            <person name="Wu L."/>
            <person name="Ma J."/>
        </authorList>
    </citation>
    <scope>NUCLEOTIDE SEQUENCE [LARGE SCALE GENOMIC DNA]</scope>
    <source>
        <strain evidence="2">JCM 18514</strain>
    </source>
</reference>
<evidence type="ECO:0000313" key="1">
    <source>
        <dbReference type="EMBL" id="GAA5193839.1"/>
    </source>
</evidence>
<name>A0ABP9SBG9_9MICC</name>
<accession>A0ABP9SBG9</accession>
<evidence type="ECO:0000313" key="2">
    <source>
        <dbReference type="Proteomes" id="UP001500200"/>
    </source>
</evidence>
<dbReference type="RefSeq" id="WP_345449163.1">
    <property type="nucleotide sequence ID" value="NZ_BAABKK010000011.1"/>
</dbReference>
<evidence type="ECO:0008006" key="3">
    <source>
        <dbReference type="Google" id="ProtNLM"/>
    </source>
</evidence>